<comment type="caution">
    <text evidence="10">The sequence shown here is derived from an EMBL/GenBank/DDBJ whole genome shotgun (WGS) entry which is preliminary data.</text>
</comment>
<dbReference type="Pfam" id="PF00111">
    <property type="entry name" value="Fer2"/>
    <property type="match status" value="1"/>
</dbReference>
<feature type="domain" description="FAD-binding FR-type" evidence="9">
    <location>
        <begin position="1"/>
        <end position="97"/>
    </location>
</feature>
<keyword evidence="2" id="KW-0285">Flavoprotein</keyword>
<dbReference type="PANTHER" id="PTHR47354:SF1">
    <property type="entry name" value="CARNITINE MONOOXYGENASE REDUCTASE SUBUNIT"/>
    <property type="match status" value="1"/>
</dbReference>
<dbReference type="CDD" id="cd00207">
    <property type="entry name" value="fer2"/>
    <property type="match status" value="1"/>
</dbReference>
<evidence type="ECO:0000256" key="4">
    <source>
        <dbReference type="ARBA" id="ARBA00022723"/>
    </source>
</evidence>
<dbReference type="Gene3D" id="2.40.30.10">
    <property type="entry name" value="Translation factors"/>
    <property type="match status" value="1"/>
</dbReference>
<evidence type="ECO:0000256" key="2">
    <source>
        <dbReference type="ARBA" id="ARBA00022630"/>
    </source>
</evidence>
<dbReference type="InterPro" id="IPR017938">
    <property type="entry name" value="Riboflavin_synthase-like_b-brl"/>
</dbReference>
<comment type="cofactor">
    <cofactor evidence="1">
        <name>FAD</name>
        <dbReference type="ChEBI" id="CHEBI:57692"/>
    </cofactor>
</comment>
<dbReference type="PROSITE" id="PS00197">
    <property type="entry name" value="2FE2S_FER_1"/>
    <property type="match status" value="1"/>
</dbReference>
<dbReference type="SUPFAM" id="SSF54292">
    <property type="entry name" value="2Fe-2S ferredoxin-like"/>
    <property type="match status" value="1"/>
</dbReference>
<dbReference type="PANTHER" id="PTHR47354">
    <property type="entry name" value="NADH OXIDOREDUCTASE HCR"/>
    <property type="match status" value="1"/>
</dbReference>
<keyword evidence="4" id="KW-0479">Metal-binding</keyword>
<dbReference type="SUPFAM" id="SSF52343">
    <property type="entry name" value="Ferredoxin reductase-like, C-terminal NADP-linked domain"/>
    <property type="match status" value="1"/>
</dbReference>
<feature type="domain" description="2Fe-2S ferredoxin-type" evidence="8">
    <location>
        <begin position="226"/>
        <end position="313"/>
    </location>
</feature>
<dbReference type="GO" id="GO:0016491">
    <property type="term" value="F:oxidoreductase activity"/>
    <property type="evidence" value="ECO:0007669"/>
    <property type="project" value="UniProtKB-KW"/>
</dbReference>
<dbReference type="Gene3D" id="3.40.50.80">
    <property type="entry name" value="Nucleotide-binding domain of ferredoxin-NADP reductase (FNR) module"/>
    <property type="match status" value="1"/>
</dbReference>
<reference evidence="11" key="1">
    <citation type="submission" date="2015-10" db="EMBL/GenBank/DDBJ databases">
        <authorList>
            <person name="Ju K.-S."/>
            <person name="Doroghazi J.R."/>
            <person name="Metcalf W.W."/>
        </authorList>
    </citation>
    <scope>NUCLEOTIDE SEQUENCE [LARGE SCALE GENOMIC DNA]</scope>
    <source>
        <strain evidence="11">NRRL 3151</strain>
    </source>
</reference>
<evidence type="ECO:0000256" key="6">
    <source>
        <dbReference type="ARBA" id="ARBA00023004"/>
    </source>
</evidence>
<organism evidence="10 11">
    <name type="scientific">Streptomyces regalis</name>
    <dbReference type="NCBI Taxonomy" id="68262"/>
    <lineage>
        <taxon>Bacteria</taxon>
        <taxon>Bacillati</taxon>
        <taxon>Actinomycetota</taxon>
        <taxon>Actinomycetes</taxon>
        <taxon>Kitasatosporales</taxon>
        <taxon>Streptomycetaceae</taxon>
        <taxon>Streptomyces</taxon>
    </lineage>
</organism>
<keyword evidence="6" id="KW-0408">Iron</keyword>
<evidence type="ECO:0000256" key="5">
    <source>
        <dbReference type="ARBA" id="ARBA00023002"/>
    </source>
</evidence>
<dbReference type="Gene3D" id="3.10.20.30">
    <property type="match status" value="1"/>
</dbReference>
<dbReference type="SUPFAM" id="SSF63380">
    <property type="entry name" value="Riboflavin synthase domain-like"/>
    <property type="match status" value="1"/>
</dbReference>
<accession>A0A0X3VDS9</accession>
<keyword evidence="3" id="KW-0001">2Fe-2S</keyword>
<evidence type="ECO:0000256" key="7">
    <source>
        <dbReference type="ARBA" id="ARBA00023014"/>
    </source>
</evidence>
<dbReference type="CDD" id="cd06185">
    <property type="entry name" value="PDR_like"/>
    <property type="match status" value="1"/>
</dbReference>
<keyword evidence="5" id="KW-0560">Oxidoreductase</keyword>
<dbReference type="Proteomes" id="UP000053923">
    <property type="component" value="Unassembled WGS sequence"/>
</dbReference>
<dbReference type="GO" id="GO:0051537">
    <property type="term" value="F:2 iron, 2 sulfur cluster binding"/>
    <property type="evidence" value="ECO:0007669"/>
    <property type="project" value="UniProtKB-KW"/>
</dbReference>
<name>A0A0X3VDS9_9ACTN</name>
<dbReference type="InterPro" id="IPR001041">
    <property type="entry name" value="2Fe-2S_ferredoxin-type"/>
</dbReference>
<dbReference type="InterPro" id="IPR001433">
    <property type="entry name" value="OxRdtase_FAD/NAD-bd"/>
</dbReference>
<dbReference type="InterPro" id="IPR017927">
    <property type="entry name" value="FAD-bd_FR_type"/>
</dbReference>
<dbReference type="PROSITE" id="PS51085">
    <property type="entry name" value="2FE2S_FER_2"/>
    <property type="match status" value="1"/>
</dbReference>
<dbReference type="PRINTS" id="PR00409">
    <property type="entry name" value="PHDIOXRDTASE"/>
</dbReference>
<evidence type="ECO:0000313" key="10">
    <source>
        <dbReference type="EMBL" id="KUL42567.1"/>
    </source>
</evidence>
<keyword evidence="7" id="KW-0411">Iron-sulfur</keyword>
<dbReference type="InterPro" id="IPR050415">
    <property type="entry name" value="MRET"/>
</dbReference>
<dbReference type="InterPro" id="IPR012675">
    <property type="entry name" value="Beta-grasp_dom_sf"/>
</dbReference>
<dbReference type="InterPro" id="IPR006058">
    <property type="entry name" value="2Fe2S_fd_BS"/>
</dbReference>
<dbReference type="Pfam" id="PF00175">
    <property type="entry name" value="NAD_binding_1"/>
    <property type="match status" value="1"/>
</dbReference>
<evidence type="ECO:0008006" key="12">
    <source>
        <dbReference type="Google" id="ProtNLM"/>
    </source>
</evidence>
<dbReference type="InterPro" id="IPR036010">
    <property type="entry name" value="2Fe-2S_ferredoxin-like_sf"/>
</dbReference>
<dbReference type="PROSITE" id="PS51384">
    <property type="entry name" value="FAD_FR"/>
    <property type="match status" value="1"/>
</dbReference>
<evidence type="ECO:0000313" key="11">
    <source>
        <dbReference type="Proteomes" id="UP000053923"/>
    </source>
</evidence>
<evidence type="ECO:0000256" key="1">
    <source>
        <dbReference type="ARBA" id="ARBA00001974"/>
    </source>
</evidence>
<dbReference type="EMBL" id="LLZG01000052">
    <property type="protein sequence ID" value="KUL42567.1"/>
    <property type="molecule type" value="Genomic_DNA"/>
</dbReference>
<gene>
    <name evidence="10" type="ORF">ADL12_09930</name>
</gene>
<proteinExistence type="predicted"/>
<dbReference type="InterPro" id="IPR039261">
    <property type="entry name" value="FNR_nucleotide-bd"/>
</dbReference>
<evidence type="ECO:0000256" key="3">
    <source>
        <dbReference type="ARBA" id="ARBA00022714"/>
    </source>
</evidence>
<protein>
    <recommendedName>
        <fullName evidence="12">Ferredoxin</fullName>
    </recommendedName>
</protein>
<keyword evidence="11" id="KW-1185">Reference proteome</keyword>
<dbReference type="AlphaFoldDB" id="A0A0X3VDS9"/>
<evidence type="ECO:0000259" key="9">
    <source>
        <dbReference type="PROSITE" id="PS51384"/>
    </source>
</evidence>
<sequence length="313" mass="33812">MVVDEVRRVAEGAVAVTLVCADGERLPAWEPGAHIDLTLPSGRVRQYSLCGDPAQPDTYQIGVLHVPDGRGGSAELHGLRVGRWLAVSRPRNGFPLVLADHYLFIAGGIGITPILPMVRAVQAAGREWRLVYGGRTRASMAFADELLTIGGSRVRLVPEDTDGLPDVTAALANTPRGAAVYCCGPESLLATVEQLVAADYRDRHLHTERFGIPRSPSSPEVRAAAQEFTVELRRTGRILPVPADRTLLEVIREAVPDAPSSCEAGFCGSCELRVLDGVPDHHDTVLTPAERGRRDVIYPCVSRSRSPRLVVDL</sequence>
<dbReference type="GO" id="GO:0046872">
    <property type="term" value="F:metal ion binding"/>
    <property type="evidence" value="ECO:0007669"/>
    <property type="project" value="UniProtKB-KW"/>
</dbReference>
<evidence type="ECO:0000259" key="8">
    <source>
        <dbReference type="PROSITE" id="PS51085"/>
    </source>
</evidence>